<name>A0A484K707_9ASTE</name>
<protein>
    <submittedName>
        <fullName evidence="1">Uncharacterized protein</fullName>
    </submittedName>
</protein>
<dbReference type="Proteomes" id="UP000595140">
    <property type="component" value="Unassembled WGS sequence"/>
</dbReference>
<sequence>MASLSFLPSRSKSTPADSSEFFTVNINAGSIKTELSNDAAMTEARRNRDKRYVVGRILAASSALVAERRRLWHIVPPLHLHLLVETQGFCLGR</sequence>
<gene>
    <name evidence="1" type="ORF">CCAM_LOCUS3279</name>
</gene>
<dbReference type="AlphaFoldDB" id="A0A484K707"/>
<accession>A0A484K707</accession>
<organism evidence="1 2">
    <name type="scientific">Cuscuta campestris</name>
    <dbReference type="NCBI Taxonomy" id="132261"/>
    <lineage>
        <taxon>Eukaryota</taxon>
        <taxon>Viridiplantae</taxon>
        <taxon>Streptophyta</taxon>
        <taxon>Embryophyta</taxon>
        <taxon>Tracheophyta</taxon>
        <taxon>Spermatophyta</taxon>
        <taxon>Magnoliopsida</taxon>
        <taxon>eudicotyledons</taxon>
        <taxon>Gunneridae</taxon>
        <taxon>Pentapetalae</taxon>
        <taxon>asterids</taxon>
        <taxon>lamiids</taxon>
        <taxon>Solanales</taxon>
        <taxon>Convolvulaceae</taxon>
        <taxon>Cuscuteae</taxon>
        <taxon>Cuscuta</taxon>
        <taxon>Cuscuta subgen. Grammica</taxon>
        <taxon>Cuscuta sect. Cleistogrammica</taxon>
    </lineage>
</organism>
<keyword evidence="2" id="KW-1185">Reference proteome</keyword>
<dbReference type="EMBL" id="OOIL02000171">
    <property type="protein sequence ID" value="VFQ61503.1"/>
    <property type="molecule type" value="Genomic_DNA"/>
</dbReference>
<evidence type="ECO:0000313" key="2">
    <source>
        <dbReference type="Proteomes" id="UP000595140"/>
    </source>
</evidence>
<reference evidence="1 2" key="1">
    <citation type="submission" date="2018-04" db="EMBL/GenBank/DDBJ databases">
        <authorList>
            <person name="Vogel A."/>
        </authorList>
    </citation>
    <scope>NUCLEOTIDE SEQUENCE [LARGE SCALE GENOMIC DNA]</scope>
</reference>
<proteinExistence type="predicted"/>
<evidence type="ECO:0000313" key="1">
    <source>
        <dbReference type="EMBL" id="VFQ61503.1"/>
    </source>
</evidence>